<dbReference type="PANTHER" id="PTHR43464">
    <property type="entry name" value="METHYLTRANSFERASE"/>
    <property type="match status" value="1"/>
</dbReference>
<keyword evidence="2" id="KW-0808">Transferase</keyword>
<dbReference type="GO" id="GO:0032259">
    <property type="term" value="P:methylation"/>
    <property type="evidence" value="ECO:0007669"/>
    <property type="project" value="UniProtKB-KW"/>
</dbReference>
<dbReference type="Pfam" id="PF10119">
    <property type="entry name" value="MethyTransf_Reg"/>
    <property type="match status" value="1"/>
</dbReference>
<keyword evidence="3" id="KW-0949">S-adenosyl-L-methionine</keyword>
<protein>
    <submittedName>
        <fullName evidence="6">Methyltransferase domain-containing protein</fullName>
    </submittedName>
</protein>
<dbReference type="RefSeq" id="WP_211849814.1">
    <property type="nucleotide sequence ID" value="NZ_JAAEDL010000053.1"/>
</dbReference>
<gene>
    <name evidence="6" type="ORF">GXW74_26580</name>
</gene>
<dbReference type="GO" id="GO:0008168">
    <property type="term" value="F:methyltransferase activity"/>
    <property type="evidence" value="ECO:0007669"/>
    <property type="project" value="UniProtKB-KW"/>
</dbReference>
<feature type="domain" description="Methyltransferase regulatory" evidence="4">
    <location>
        <begin position="223"/>
        <end position="305"/>
    </location>
</feature>
<reference evidence="6" key="2">
    <citation type="journal article" date="2021" name="Syst. Appl. Microbiol.">
        <title>Roseomonas hellenica sp. nov., isolated from roots of wild-growing Alkanna tinctoria.</title>
        <authorList>
            <person name="Rat A."/>
            <person name="Naranjo H.D."/>
            <person name="Lebbe L."/>
            <person name="Cnockaert M."/>
            <person name="Krigas N."/>
            <person name="Grigoriadou K."/>
            <person name="Maloupa E."/>
            <person name="Willems A."/>
        </authorList>
    </citation>
    <scope>NUCLEOTIDE SEQUENCE</scope>
    <source>
        <strain evidence="6">LMG 31228</strain>
    </source>
</reference>
<organism evidence="6 7">
    <name type="scientific">Neoroseomonas eburnea</name>
    <dbReference type="NCBI Taxonomy" id="1346889"/>
    <lineage>
        <taxon>Bacteria</taxon>
        <taxon>Pseudomonadati</taxon>
        <taxon>Pseudomonadota</taxon>
        <taxon>Alphaproteobacteria</taxon>
        <taxon>Acetobacterales</taxon>
        <taxon>Acetobacteraceae</taxon>
        <taxon>Neoroseomonas</taxon>
    </lineage>
</organism>
<feature type="domain" description="Methyltransferase" evidence="5">
    <location>
        <begin position="49"/>
        <end position="151"/>
    </location>
</feature>
<dbReference type="Gene3D" id="3.40.50.150">
    <property type="entry name" value="Vaccinia Virus protein VP39"/>
    <property type="match status" value="1"/>
</dbReference>
<keyword evidence="1 6" id="KW-0489">Methyltransferase</keyword>
<keyword evidence="7" id="KW-1185">Reference proteome</keyword>
<evidence type="ECO:0000259" key="4">
    <source>
        <dbReference type="Pfam" id="PF10119"/>
    </source>
</evidence>
<accession>A0A9X9XK24</accession>
<dbReference type="InterPro" id="IPR018773">
    <property type="entry name" value="MeTrfase_reg_dom_prd"/>
</dbReference>
<evidence type="ECO:0000256" key="2">
    <source>
        <dbReference type="ARBA" id="ARBA00022679"/>
    </source>
</evidence>
<dbReference type="InterPro" id="IPR029063">
    <property type="entry name" value="SAM-dependent_MTases_sf"/>
</dbReference>
<dbReference type="AlphaFoldDB" id="A0A9X9XK24"/>
<evidence type="ECO:0000313" key="7">
    <source>
        <dbReference type="Proteomes" id="UP001138709"/>
    </source>
</evidence>
<dbReference type="InterPro" id="IPR041698">
    <property type="entry name" value="Methyltransf_25"/>
</dbReference>
<proteinExistence type="predicted"/>
<sequence length="500" mass="53045">MSDLRARYGAADVRYFAAYQREAAPPRLQLALAVADTVWTPADRDRITVLDIGCGRGVTACLLAAANPGWDVIGLDLQPAHIAEAREFAAEAGLGNARFIEADLAELDEAKAARLLPEVDVVICYGVWTWVPDPVREGILRLLRARLKPGGVLFMGYNALPGFADCIVLQRLLEDAARGVPGGEAERGAAALAAVEALREAGTHYLPKPEVLDHILMRGRRNPAYMAHEWLTACWRPVFHADLARDLTRAGLEYGGYARPEQGMPDLNLTPEQQAAMDAAPPGFARETLLDTLLTRRFRTDIFVRGRRPGGRRSLPGVRVTLAAAPGAANIVLRTQSGEAELPDHQSAAITEALARGPATLGELAALPGNEDLNPLDLAVMLVHSGFAHPLWRDPAVDAEATARAARCNATLLRRLAREAVAIDAPLGAAVPALGCAVQMGAAELAVAVALQEGAPPDPDALAALLADPDGGPQAIEGARAGIEGVLAQRLPAWRLMGLA</sequence>
<name>A0A9X9XK24_9PROT</name>
<comment type="caution">
    <text evidence="6">The sequence shown here is derived from an EMBL/GenBank/DDBJ whole genome shotgun (WGS) entry which is preliminary data.</text>
</comment>
<dbReference type="EMBL" id="JAAEDL010000053">
    <property type="protein sequence ID" value="MBR0684060.1"/>
    <property type="molecule type" value="Genomic_DNA"/>
</dbReference>
<dbReference type="Proteomes" id="UP001138709">
    <property type="component" value="Unassembled WGS sequence"/>
</dbReference>
<dbReference type="Pfam" id="PF13649">
    <property type="entry name" value="Methyltransf_25"/>
    <property type="match status" value="1"/>
</dbReference>
<dbReference type="SUPFAM" id="SSF53335">
    <property type="entry name" value="S-adenosyl-L-methionine-dependent methyltransferases"/>
    <property type="match status" value="1"/>
</dbReference>
<dbReference type="PANTHER" id="PTHR43464:SF19">
    <property type="entry name" value="UBIQUINONE BIOSYNTHESIS O-METHYLTRANSFERASE, MITOCHONDRIAL"/>
    <property type="match status" value="1"/>
</dbReference>
<evidence type="ECO:0000256" key="3">
    <source>
        <dbReference type="ARBA" id="ARBA00022691"/>
    </source>
</evidence>
<evidence type="ECO:0000313" key="6">
    <source>
        <dbReference type="EMBL" id="MBR0684060.1"/>
    </source>
</evidence>
<evidence type="ECO:0000259" key="5">
    <source>
        <dbReference type="Pfam" id="PF13649"/>
    </source>
</evidence>
<reference evidence="6" key="1">
    <citation type="submission" date="2020-01" db="EMBL/GenBank/DDBJ databases">
        <authorList>
            <person name="Rat A."/>
        </authorList>
    </citation>
    <scope>NUCLEOTIDE SEQUENCE</scope>
    <source>
        <strain evidence="6">LMG 31228</strain>
    </source>
</reference>
<dbReference type="CDD" id="cd02440">
    <property type="entry name" value="AdoMet_MTases"/>
    <property type="match status" value="1"/>
</dbReference>
<evidence type="ECO:0000256" key="1">
    <source>
        <dbReference type="ARBA" id="ARBA00022603"/>
    </source>
</evidence>